<evidence type="ECO:0000313" key="2">
    <source>
        <dbReference type="Proteomes" id="UP001162480"/>
    </source>
</evidence>
<organism evidence="1 2">
    <name type="scientific">Octopus vulgaris</name>
    <name type="common">Common octopus</name>
    <dbReference type="NCBI Taxonomy" id="6645"/>
    <lineage>
        <taxon>Eukaryota</taxon>
        <taxon>Metazoa</taxon>
        <taxon>Spiralia</taxon>
        <taxon>Lophotrochozoa</taxon>
        <taxon>Mollusca</taxon>
        <taxon>Cephalopoda</taxon>
        <taxon>Coleoidea</taxon>
        <taxon>Octopodiformes</taxon>
        <taxon>Octopoda</taxon>
        <taxon>Incirrata</taxon>
        <taxon>Octopodidae</taxon>
        <taxon>Octopus</taxon>
    </lineage>
</organism>
<dbReference type="EMBL" id="OX597821">
    <property type="protein sequence ID" value="CAI9726936.1"/>
    <property type="molecule type" value="Genomic_DNA"/>
</dbReference>
<evidence type="ECO:0000313" key="1">
    <source>
        <dbReference type="EMBL" id="CAI9726936.1"/>
    </source>
</evidence>
<dbReference type="Proteomes" id="UP001162480">
    <property type="component" value="Chromosome 8"/>
</dbReference>
<keyword evidence="2" id="KW-1185">Reference proteome</keyword>
<sequence>MLCVDDGEAAVIISSKVDQKHDTESFISDDIVLHESSDAQTIKSDVVIDCLALSHSESSRSVISGKDAKMRRNTASAGLLYIDIHIWIAEELKTCGGQQSPLDTTALGYTYGESS</sequence>
<accession>A0AA36F5V4</accession>
<proteinExistence type="predicted"/>
<protein>
    <submittedName>
        <fullName evidence="1">Uncharacterized protein</fullName>
    </submittedName>
</protein>
<reference evidence="1" key="1">
    <citation type="submission" date="2023-08" db="EMBL/GenBank/DDBJ databases">
        <authorList>
            <person name="Alioto T."/>
            <person name="Alioto T."/>
            <person name="Gomez Garrido J."/>
        </authorList>
    </citation>
    <scope>NUCLEOTIDE SEQUENCE</scope>
</reference>
<name>A0AA36F5V4_OCTVU</name>
<dbReference type="AlphaFoldDB" id="A0AA36F5V4"/>
<gene>
    <name evidence="1" type="ORF">OCTVUL_1B017110</name>
</gene>